<organism evidence="1 2">
    <name type="scientific">Brevibacillus centrosporus</name>
    <dbReference type="NCBI Taxonomy" id="54910"/>
    <lineage>
        <taxon>Bacteria</taxon>
        <taxon>Bacillati</taxon>
        <taxon>Bacillota</taxon>
        <taxon>Bacilli</taxon>
        <taxon>Bacillales</taxon>
        <taxon>Paenibacillaceae</taxon>
        <taxon>Brevibacillus</taxon>
    </lineage>
</organism>
<proteinExistence type="predicted"/>
<evidence type="ECO:0000313" key="1">
    <source>
        <dbReference type="EMBL" id="SFJ66138.1"/>
    </source>
</evidence>
<dbReference type="InterPro" id="IPR044855">
    <property type="entry name" value="CoA-Trfase_III_dom3_sf"/>
</dbReference>
<gene>
    <name evidence="1" type="ORF">SAMN05518846_104430</name>
</gene>
<accession>A0A1I3T4S0</accession>
<dbReference type="PANTHER" id="PTHR48228">
    <property type="entry name" value="SUCCINYL-COA--D-CITRAMALATE COA-TRANSFERASE"/>
    <property type="match status" value="1"/>
</dbReference>
<keyword evidence="1" id="KW-0808">Transferase</keyword>
<dbReference type="Proteomes" id="UP000198915">
    <property type="component" value="Unassembled WGS sequence"/>
</dbReference>
<dbReference type="AlphaFoldDB" id="A0A1I3T4S0"/>
<dbReference type="InterPro" id="IPR023606">
    <property type="entry name" value="CoA-Trfase_III_dom_1_sf"/>
</dbReference>
<evidence type="ECO:0000313" key="2">
    <source>
        <dbReference type="Proteomes" id="UP000198915"/>
    </source>
</evidence>
<dbReference type="PANTHER" id="PTHR48228:SF5">
    <property type="entry name" value="ALPHA-METHYLACYL-COA RACEMASE"/>
    <property type="match status" value="1"/>
</dbReference>
<dbReference type="GO" id="GO:0016740">
    <property type="term" value="F:transferase activity"/>
    <property type="evidence" value="ECO:0007669"/>
    <property type="project" value="UniProtKB-KW"/>
</dbReference>
<dbReference type="EMBL" id="FORT01000004">
    <property type="protein sequence ID" value="SFJ66138.1"/>
    <property type="molecule type" value="Genomic_DNA"/>
</dbReference>
<sequence>MNFLNKEGGDITFREKLKSVYRGKGCPGMLTGVTVIDFSRHLPGPVCTMRLADLGAEVIEINSFPAHDPGPSTHAVNWEARETGAFYLRSHRNHKSISLNLRTEDGKALAFALASQADVVVESYRAGVLRHLGLDYDSLWAVHPSLIYCSVTGYGQSGEMNQLGGNDLNIQAVSGFLSALRDGEGKPVIADIPIADYAVGLYASEQICAALVQRARTGRGAYLDVASGDLLSSWMGLHAILGRCRSSQEYSSARHERLAYQVYETSDGQYVALAAVEEKFWLNFCRAVGRDDWESAYQATVSEQPEVYEDLKALFSSRTQAEWSELGMEVDCCLTAVEDMENWANSLYVTSREIAYTLPYLEKRTSSAGGSKWAAWYTDHTHELLRKKLRLAESELGRLQKLGVIPAIPT</sequence>
<keyword evidence="2" id="KW-1185">Reference proteome</keyword>
<dbReference type="InterPro" id="IPR050509">
    <property type="entry name" value="CoA-transferase_III"/>
</dbReference>
<dbReference type="SUPFAM" id="SSF89796">
    <property type="entry name" value="CoA-transferase family III (CaiB/BaiF)"/>
    <property type="match status" value="1"/>
</dbReference>
<dbReference type="Gene3D" id="3.30.1540.10">
    <property type="entry name" value="formyl-coa transferase, domain 3"/>
    <property type="match status" value="1"/>
</dbReference>
<dbReference type="Pfam" id="PF02515">
    <property type="entry name" value="CoA_transf_3"/>
    <property type="match status" value="1"/>
</dbReference>
<name>A0A1I3T4S0_9BACL</name>
<dbReference type="Gene3D" id="3.40.50.10540">
    <property type="entry name" value="Crotonobetainyl-coa:carnitine coa-transferase, domain 1"/>
    <property type="match status" value="1"/>
</dbReference>
<protein>
    <submittedName>
        <fullName evidence="1">Crotonobetainyl-CoA:carnitine CoA-transferase CaiB</fullName>
    </submittedName>
</protein>
<dbReference type="STRING" id="1884381.SAMN05518846_104430"/>
<reference evidence="2" key="1">
    <citation type="submission" date="2016-10" db="EMBL/GenBank/DDBJ databases">
        <authorList>
            <person name="Varghese N."/>
            <person name="Submissions S."/>
        </authorList>
    </citation>
    <scope>NUCLEOTIDE SEQUENCE [LARGE SCALE GENOMIC DNA]</scope>
    <source>
        <strain evidence="2">OK042</strain>
    </source>
</reference>
<dbReference type="InterPro" id="IPR003673">
    <property type="entry name" value="CoA-Trfase_fam_III"/>
</dbReference>